<dbReference type="SUPFAM" id="SSF48056">
    <property type="entry name" value="Di-copper centre-containing domain"/>
    <property type="match status" value="1"/>
</dbReference>
<accession>M5CB51</accession>
<dbReference type="GO" id="GO:0004503">
    <property type="term" value="F:tyrosinase activity"/>
    <property type="evidence" value="ECO:0007669"/>
    <property type="project" value="UniProtKB-EC"/>
</dbReference>
<evidence type="ECO:0000313" key="3">
    <source>
        <dbReference type="EMBL" id="CCO37223.1"/>
    </source>
</evidence>
<reference evidence="3 4" key="1">
    <citation type="journal article" date="2013" name="J. Biotechnol.">
        <title>Establishment and interpretation of the genome sequence of the phytopathogenic fungus Rhizoctonia solani AG1-IB isolate 7/3/14.</title>
        <authorList>
            <person name="Wibberg D.W."/>
            <person name="Jelonek L.J."/>
            <person name="Rupp O.R."/>
            <person name="Hennig M.H."/>
            <person name="Eikmeyer F.E."/>
            <person name="Goesmann A.G."/>
            <person name="Hartmann A.H."/>
            <person name="Borriss R.B."/>
            <person name="Grosch R.G."/>
            <person name="Puehler A.P."/>
            <person name="Schlueter A.S."/>
        </authorList>
    </citation>
    <scope>NUCLEOTIDE SEQUENCE [LARGE SCALE GENOMIC DNA]</scope>
    <source>
        <strain evidence="4">AG1-IB / isolate 7/3/14</strain>
    </source>
</reference>
<dbReference type="AlphaFoldDB" id="M5CB51"/>
<dbReference type="PANTHER" id="PTHR11474:SF127">
    <property type="entry name" value="TYROSINASE COPPER-BINDING DOMAIN-CONTAINING PROTEIN"/>
    <property type="match status" value="1"/>
</dbReference>
<dbReference type="Gene3D" id="1.10.1280.10">
    <property type="entry name" value="Di-copper center containing domain from catechol oxidase"/>
    <property type="match status" value="1"/>
</dbReference>
<evidence type="ECO:0000259" key="2">
    <source>
        <dbReference type="PROSITE" id="PS00498"/>
    </source>
</evidence>
<protein>
    <submittedName>
        <fullName evidence="3">Tyrosinase</fullName>
        <ecNumber evidence="3">1.14.18.1</ecNumber>
    </submittedName>
</protein>
<dbReference type="HOGENOM" id="CLU_2238458_0_0_1"/>
<comment type="caution">
    <text evidence="3">The sequence shown here is derived from an EMBL/GenBank/DDBJ whole genome shotgun (WGS) entry which is preliminary data.</text>
</comment>
<gene>
    <name evidence="3" type="ORF">BN14_11377</name>
</gene>
<dbReference type="InterPro" id="IPR008922">
    <property type="entry name" value="Di-copper_centre_dom_sf"/>
</dbReference>
<dbReference type="EMBL" id="CAOJ01016927">
    <property type="protein sequence ID" value="CCO37223.1"/>
    <property type="molecule type" value="Genomic_DNA"/>
</dbReference>
<dbReference type="Proteomes" id="UP000012065">
    <property type="component" value="Unassembled WGS sequence"/>
</dbReference>
<dbReference type="EC" id="1.14.18.1" evidence="3"/>
<evidence type="ECO:0000256" key="1">
    <source>
        <dbReference type="ARBA" id="ARBA00022723"/>
    </source>
</evidence>
<sequence length="120" mass="12879">MDGVRAQGMHDAAHLMTRPGGLSNPSHSPNDPLFFLHHANLDRIRDKWQRTSPANAVAYGGGSVQNLTGYDDYPVGAPPNVDTTWDLPTCGLDTALTVNDVMSTTGGRLCFLYTDYAASA</sequence>
<keyword evidence="3" id="KW-0560">Oxidoreductase</keyword>
<dbReference type="PROSITE" id="PS00498">
    <property type="entry name" value="TYROSINASE_2"/>
    <property type="match status" value="1"/>
</dbReference>
<evidence type="ECO:0000313" key="4">
    <source>
        <dbReference type="Proteomes" id="UP000012065"/>
    </source>
</evidence>
<dbReference type="GO" id="GO:0046872">
    <property type="term" value="F:metal ion binding"/>
    <property type="evidence" value="ECO:0007669"/>
    <property type="project" value="UniProtKB-KW"/>
</dbReference>
<dbReference type="Pfam" id="PF00264">
    <property type="entry name" value="Tyrosinase"/>
    <property type="match status" value="1"/>
</dbReference>
<dbReference type="InterPro" id="IPR050316">
    <property type="entry name" value="Tyrosinase/Hemocyanin"/>
</dbReference>
<proteinExistence type="predicted"/>
<dbReference type="InterPro" id="IPR002227">
    <property type="entry name" value="Tyrosinase_Cu-bd"/>
</dbReference>
<name>M5CB51_THACB</name>
<keyword evidence="1" id="KW-0479">Metal-binding</keyword>
<dbReference type="PANTHER" id="PTHR11474">
    <property type="entry name" value="TYROSINASE FAMILY MEMBER"/>
    <property type="match status" value="1"/>
</dbReference>
<organism evidence="3 4">
    <name type="scientific">Thanatephorus cucumeris (strain AG1-IB / isolate 7/3/14)</name>
    <name type="common">Lettuce bottom rot fungus</name>
    <name type="synonym">Rhizoctonia solani</name>
    <dbReference type="NCBI Taxonomy" id="1108050"/>
    <lineage>
        <taxon>Eukaryota</taxon>
        <taxon>Fungi</taxon>
        <taxon>Dikarya</taxon>
        <taxon>Basidiomycota</taxon>
        <taxon>Agaricomycotina</taxon>
        <taxon>Agaricomycetes</taxon>
        <taxon>Cantharellales</taxon>
        <taxon>Ceratobasidiaceae</taxon>
        <taxon>Rhizoctonia</taxon>
        <taxon>Rhizoctonia solani AG-1</taxon>
    </lineage>
</organism>
<feature type="domain" description="Tyrosinase copper-binding" evidence="2">
    <location>
        <begin position="31"/>
        <end position="42"/>
    </location>
</feature>